<evidence type="ECO:0008006" key="4">
    <source>
        <dbReference type="Google" id="ProtNLM"/>
    </source>
</evidence>
<dbReference type="EMBL" id="BRVS01000007">
    <property type="protein sequence ID" value="GLB67392.1"/>
    <property type="molecule type" value="Genomic_DNA"/>
</dbReference>
<keyword evidence="3" id="KW-1185">Reference proteome</keyword>
<proteinExistence type="predicted"/>
<dbReference type="Proteomes" id="UP001209654">
    <property type="component" value="Unassembled WGS sequence"/>
</dbReference>
<sequence>MAWLEELVRRSRALLNQPVRFPGPKPARPSVAVVTDSAAALPAAWAKEPVTALCLQVVPMPVMVSGQIYGEGVDDVPAALALGLAEGKDLKTSRPSPGLFRKAYEELAAQGFDAVVSVHISSDLSGTVEAASLAAAHVDIPVEIVDTRTVAMAEGFAVISAVLAAQAGKPAAEVAAAARQAAGAGQVLFYVPSLEQLRKGGRISPASGYLGTLLSIKPILGIKDGAVVGLEKIRTAAKAKARLQQLAVRGIEELDYAPQLAVHYFGNESEARELADELAAHASNEVLLTPLPSVLAAHAGLGVLAVVIGPAMAAQES</sequence>
<dbReference type="PANTHER" id="PTHR33434:SF2">
    <property type="entry name" value="FATTY ACID-BINDING PROTEIN TM_1468"/>
    <property type="match status" value="1"/>
</dbReference>
<keyword evidence="1" id="KW-0446">Lipid-binding</keyword>
<organism evidence="2 3">
    <name type="scientific">Arthrobacter mangrovi</name>
    <dbReference type="NCBI Taxonomy" id="2966350"/>
    <lineage>
        <taxon>Bacteria</taxon>
        <taxon>Bacillati</taxon>
        <taxon>Actinomycetota</taxon>
        <taxon>Actinomycetes</taxon>
        <taxon>Micrococcales</taxon>
        <taxon>Micrococcaceae</taxon>
        <taxon>Arthrobacter</taxon>
    </lineage>
</organism>
<name>A0ABQ5MTS7_9MICC</name>
<dbReference type="Gene3D" id="3.40.50.10170">
    <property type="match status" value="1"/>
</dbReference>
<reference evidence="2 3" key="1">
    <citation type="journal article" date="2023" name="Int. J. Syst. Evol. Microbiol.">
        <title>Arthrobacter mangrovi sp. nov., an actinobacterium isolated from the rhizosphere of a mangrove.</title>
        <authorList>
            <person name="Hamada M."/>
            <person name="Saitou S."/>
            <person name="Enomoto N."/>
            <person name="Nanri K."/>
            <person name="Hidaka K."/>
            <person name="Miura T."/>
            <person name="Tamura T."/>
        </authorList>
    </citation>
    <scope>NUCLEOTIDE SEQUENCE [LARGE SCALE GENOMIC DNA]</scope>
    <source>
        <strain evidence="2 3">NBRC 112813</strain>
    </source>
</reference>
<dbReference type="RefSeq" id="WP_264795523.1">
    <property type="nucleotide sequence ID" value="NZ_BRVS01000007.1"/>
</dbReference>
<dbReference type="InterPro" id="IPR050270">
    <property type="entry name" value="DegV_domain_contain"/>
</dbReference>
<accession>A0ABQ5MTS7</accession>
<dbReference type="PROSITE" id="PS51482">
    <property type="entry name" value="DEGV"/>
    <property type="match status" value="1"/>
</dbReference>
<gene>
    <name evidence="2" type="ORF">AHIS1636_18320</name>
</gene>
<comment type="caution">
    <text evidence="2">The sequence shown here is derived from an EMBL/GenBank/DDBJ whole genome shotgun (WGS) entry which is preliminary data.</text>
</comment>
<dbReference type="NCBIfam" id="TIGR00762">
    <property type="entry name" value="DegV"/>
    <property type="match status" value="1"/>
</dbReference>
<evidence type="ECO:0000313" key="3">
    <source>
        <dbReference type="Proteomes" id="UP001209654"/>
    </source>
</evidence>
<dbReference type="SUPFAM" id="SSF82549">
    <property type="entry name" value="DAK1/DegV-like"/>
    <property type="match status" value="1"/>
</dbReference>
<evidence type="ECO:0000256" key="1">
    <source>
        <dbReference type="ARBA" id="ARBA00023121"/>
    </source>
</evidence>
<protein>
    <recommendedName>
        <fullName evidence="4">DegV family protein</fullName>
    </recommendedName>
</protein>
<dbReference type="Pfam" id="PF02645">
    <property type="entry name" value="DegV"/>
    <property type="match status" value="1"/>
</dbReference>
<dbReference type="PANTHER" id="PTHR33434">
    <property type="entry name" value="DEGV DOMAIN-CONTAINING PROTEIN DR_1986-RELATED"/>
    <property type="match status" value="1"/>
</dbReference>
<dbReference type="Gene3D" id="3.30.1180.10">
    <property type="match status" value="1"/>
</dbReference>
<evidence type="ECO:0000313" key="2">
    <source>
        <dbReference type="EMBL" id="GLB67392.1"/>
    </source>
</evidence>
<dbReference type="InterPro" id="IPR003797">
    <property type="entry name" value="DegV"/>
</dbReference>
<dbReference type="InterPro" id="IPR043168">
    <property type="entry name" value="DegV_C"/>
</dbReference>